<dbReference type="GO" id="GO:0009060">
    <property type="term" value="P:aerobic respiration"/>
    <property type="evidence" value="ECO:0007669"/>
    <property type="project" value="UniProtKB-UniRule"/>
</dbReference>
<dbReference type="AlphaFoldDB" id="A0AAJ7XA12"/>
<feature type="compositionally biased region" description="Low complexity" evidence="3">
    <location>
        <begin position="141"/>
        <end position="162"/>
    </location>
</feature>
<dbReference type="GO" id="GO:0000266">
    <property type="term" value="P:mitochondrial fission"/>
    <property type="evidence" value="ECO:0007669"/>
    <property type="project" value="UniProtKB-UniRule"/>
</dbReference>
<evidence type="ECO:0000313" key="4">
    <source>
        <dbReference type="Proteomes" id="UP001318040"/>
    </source>
</evidence>
<dbReference type="PANTHER" id="PTHR14215">
    <property type="entry name" value="PROTEIN OF UNKNOWN FUNCTION DUF729"/>
    <property type="match status" value="1"/>
</dbReference>
<comment type="function">
    <text evidence="2">Plays a role in mitochondrial aerobic respiration. Regulates mitochondrial organization and fission.</text>
</comment>
<dbReference type="KEGG" id="pmrn:116951202"/>
<feature type="compositionally biased region" description="Pro residues" evidence="3">
    <location>
        <begin position="210"/>
        <end position="229"/>
    </location>
</feature>
<feature type="region of interest" description="Disordered" evidence="3">
    <location>
        <begin position="198"/>
        <end position="265"/>
    </location>
</feature>
<dbReference type="RefSeq" id="XP_032825578.1">
    <property type="nucleotide sequence ID" value="XM_032969687.1"/>
</dbReference>
<reference evidence="5" key="1">
    <citation type="submission" date="2025-08" db="UniProtKB">
        <authorList>
            <consortium name="RefSeq"/>
        </authorList>
    </citation>
    <scope>IDENTIFICATION</scope>
    <source>
        <tissue evidence="5">Sperm</tissue>
    </source>
</reference>
<dbReference type="InterPro" id="IPR007972">
    <property type="entry name" value="Mtfr1"/>
</dbReference>
<gene>
    <name evidence="5" type="primary">LOC116951202</name>
</gene>
<dbReference type="Proteomes" id="UP001318040">
    <property type="component" value="Chromosome 3"/>
</dbReference>
<evidence type="ECO:0000256" key="2">
    <source>
        <dbReference type="RuleBase" id="RU369053"/>
    </source>
</evidence>
<organism evidence="4 5">
    <name type="scientific">Petromyzon marinus</name>
    <name type="common">Sea lamprey</name>
    <dbReference type="NCBI Taxonomy" id="7757"/>
    <lineage>
        <taxon>Eukaryota</taxon>
        <taxon>Metazoa</taxon>
        <taxon>Chordata</taxon>
        <taxon>Craniata</taxon>
        <taxon>Vertebrata</taxon>
        <taxon>Cyclostomata</taxon>
        <taxon>Hyperoartia</taxon>
        <taxon>Petromyzontiformes</taxon>
        <taxon>Petromyzontidae</taxon>
        <taxon>Petromyzon</taxon>
    </lineage>
</organism>
<dbReference type="PANTHER" id="PTHR14215:SF0">
    <property type="entry name" value="WH2 DOMAIN-CONTAINING PROTEIN"/>
    <property type="match status" value="1"/>
</dbReference>
<protein>
    <recommendedName>
        <fullName evidence="2">Mitochondrial fission regulator</fullName>
    </recommendedName>
</protein>
<feature type="region of interest" description="Disordered" evidence="3">
    <location>
        <begin position="283"/>
        <end position="306"/>
    </location>
</feature>
<name>A0AAJ7XA12_PETMA</name>
<keyword evidence="2" id="KW-0496">Mitochondrion</keyword>
<feature type="region of interest" description="Disordered" evidence="3">
    <location>
        <begin position="318"/>
        <end position="371"/>
    </location>
</feature>
<keyword evidence="4" id="KW-1185">Reference proteome</keyword>
<proteinExistence type="inferred from homology"/>
<sequence length="371" mass="38892">MGTPQDGKPYGSSRSLVRRIASHLPLKPCVRANVQLGAWRLGEGARELTLADIVWVVDDEGESFTRLRTEVRPEVCDHSSLGSQLAAAAAMMLVGCGGKESGSAGVRKPRGDGGERGLATLLEAAEPGECDCGVETASSVAASNEAASNEAASNEAVSNEAAPDPPVPSDEAMRKISALEEELARLRKQIAMIVAVHEQQASCSTSPDGPSAPPPPPPGPPPPPPPLPPTGAGESSRVSTLALIKQRRAEKGGGEGGAEKAATACVPNMMDVLKGIDKVKLRTVDRSPGGTPAKGKQGEVDEDDPVAMIAAALKRKFAHRYNRDASPEKERTGRGRPLPHTGPEQPKFGQHMLRATGKRKSVENGARQLRH</sequence>
<dbReference type="GO" id="GO:0005739">
    <property type="term" value="C:mitochondrion"/>
    <property type="evidence" value="ECO:0007669"/>
    <property type="project" value="UniProtKB-SubCell"/>
</dbReference>
<accession>A0AAJ7XA12</accession>
<feature type="region of interest" description="Disordered" evidence="3">
    <location>
        <begin position="141"/>
        <end position="171"/>
    </location>
</feature>
<comment type="similarity">
    <text evidence="1 2">Belongs to the MTFR1 family.</text>
</comment>
<evidence type="ECO:0000256" key="3">
    <source>
        <dbReference type="SAM" id="MobiDB-lite"/>
    </source>
</evidence>
<comment type="subcellular location">
    <subcellularLocation>
        <location evidence="2">Mitochondrion</location>
    </subcellularLocation>
</comment>
<evidence type="ECO:0000313" key="5">
    <source>
        <dbReference type="RefSeq" id="XP_032825578.1"/>
    </source>
</evidence>
<dbReference type="Pfam" id="PF05308">
    <property type="entry name" value="Mito_fiss_reg"/>
    <property type="match status" value="2"/>
</dbReference>
<evidence type="ECO:0000256" key="1">
    <source>
        <dbReference type="ARBA" id="ARBA00005807"/>
    </source>
</evidence>
<feature type="compositionally biased region" description="Basic and acidic residues" evidence="3">
    <location>
        <begin position="321"/>
        <end position="333"/>
    </location>
</feature>